<dbReference type="Gene3D" id="2.30.30.40">
    <property type="entry name" value="SH3 Domains"/>
    <property type="match status" value="1"/>
</dbReference>
<keyword evidence="11" id="KW-0727">SH2 domain</keyword>
<dbReference type="Pfam" id="PF07714">
    <property type="entry name" value="PK_Tyr_Ser-Thr"/>
    <property type="match status" value="1"/>
</dbReference>
<evidence type="ECO:0000256" key="11">
    <source>
        <dbReference type="PROSITE-ProRule" id="PRU00191"/>
    </source>
</evidence>
<dbReference type="PROSITE" id="PS00107">
    <property type="entry name" value="PROTEIN_KINASE_ATP"/>
    <property type="match status" value="1"/>
</dbReference>
<dbReference type="InterPro" id="IPR011009">
    <property type="entry name" value="Kinase-like_dom_sf"/>
</dbReference>
<evidence type="ECO:0000313" key="19">
    <source>
        <dbReference type="EMBL" id="CAF1142008.1"/>
    </source>
</evidence>
<protein>
    <recommendedName>
        <fullName evidence="14">Tyrosine-protein kinase</fullName>
        <ecNumber evidence="14">2.7.10.2</ecNumber>
    </recommendedName>
</protein>
<evidence type="ECO:0000313" key="20">
    <source>
        <dbReference type="EMBL" id="CAF1288279.1"/>
    </source>
</evidence>
<evidence type="ECO:0000256" key="9">
    <source>
        <dbReference type="ARBA" id="ARBA00023288"/>
    </source>
</evidence>
<dbReference type="OrthoDB" id="4062651at2759"/>
<dbReference type="SUPFAM" id="SSF56112">
    <property type="entry name" value="Protein kinase-like (PK-like)"/>
    <property type="match status" value="1"/>
</dbReference>
<keyword evidence="9" id="KW-0449">Lipoprotein</keyword>
<evidence type="ECO:0000256" key="12">
    <source>
        <dbReference type="PROSITE-ProRule" id="PRU00192"/>
    </source>
</evidence>
<evidence type="ECO:0000256" key="13">
    <source>
        <dbReference type="PROSITE-ProRule" id="PRU10141"/>
    </source>
</evidence>
<dbReference type="PRINTS" id="PR00452">
    <property type="entry name" value="SH3DOMAIN"/>
</dbReference>
<dbReference type="EMBL" id="CAJNOQ010011929">
    <property type="protein sequence ID" value="CAF1288279.1"/>
    <property type="molecule type" value="Genomic_DNA"/>
</dbReference>
<dbReference type="CDD" id="cd09933">
    <property type="entry name" value="SH2_Src_family"/>
    <property type="match status" value="1"/>
</dbReference>
<keyword evidence="2" id="KW-0597">Phosphoprotein</keyword>
<dbReference type="Pfam" id="PF00017">
    <property type="entry name" value="SH2"/>
    <property type="match status" value="1"/>
</dbReference>
<dbReference type="CDD" id="cd11845">
    <property type="entry name" value="SH3_Src_like"/>
    <property type="match status" value="1"/>
</dbReference>
<dbReference type="SMART" id="SM00252">
    <property type="entry name" value="SH2"/>
    <property type="match status" value="1"/>
</dbReference>
<dbReference type="Gene3D" id="3.30.505.10">
    <property type="entry name" value="SH2 domain"/>
    <property type="match status" value="1"/>
</dbReference>
<feature type="compositionally biased region" description="Low complexity" evidence="15">
    <location>
        <begin position="40"/>
        <end position="49"/>
    </location>
</feature>
<keyword evidence="1 12" id="KW-0728">SH3 domain</keyword>
<reference evidence="20" key="1">
    <citation type="submission" date="2021-02" db="EMBL/GenBank/DDBJ databases">
        <authorList>
            <person name="Nowell W R."/>
        </authorList>
    </citation>
    <scope>NUCLEOTIDE SEQUENCE</scope>
</reference>
<evidence type="ECO:0000256" key="6">
    <source>
        <dbReference type="ARBA" id="ARBA00022777"/>
    </source>
</evidence>
<evidence type="ECO:0000259" key="16">
    <source>
        <dbReference type="PROSITE" id="PS50001"/>
    </source>
</evidence>
<keyword evidence="23" id="KW-1185">Reference proteome</keyword>
<dbReference type="InterPro" id="IPR020635">
    <property type="entry name" value="Tyr_kinase_cat_dom"/>
</dbReference>
<comment type="similarity">
    <text evidence="14">Belongs to the protein kinase superfamily. Tyr protein kinase family.</text>
</comment>
<dbReference type="Proteomes" id="UP000682733">
    <property type="component" value="Unassembled WGS sequence"/>
</dbReference>
<evidence type="ECO:0000256" key="4">
    <source>
        <dbReference type="ARBA" id="ARBA00022707"/>
    </source>
</evidence>
<dbReference type="PROSITE" id="PS50002">
    <property type="entry name" value="SH3"/>
    <property type="match status" value="1"/>
</dbReference>
<dbReference type="EMBL" id="CAJOBA010026951">
    <property type="protein sequence ID" value="CAF3938564.1"/>
    <property type="molecule type" value="Genomic_DNA"/>
</dbReference>
<proteinExistence type="inferred from homology"/>
<evidence type="ECO:0000256" key="2">
    <source>
        <dbReference type="ARBA" id="ARBA00022553"/>
    </source>
</evidence>
<evidence type="ECO:0000256" key="8">
    <source>
        <dbReference type="ARBA" id="ARBA00023137"/>
    </source>
</evidence>
<comment type="caution">
    <text evidence="20">The sequence shown here is derived from an EMBL/GenBank/DDBJ whole genome shotgun (WGS) entry which is preliminary data.</text>
</comment>
<dbReference type="InterPro" id="IPR001245">
    <property type="entry name" value="Ser-Thr/Tyr_kinase_cat_dom"/>
</dbReference>
<evidence type="ECO:0000313" key="23">
    <source>
        <dbReference type="Proteomes" id="UP000663829"/>
    </source>
</evidence>
<evidence type="ECO:0000259" key="17">
    <source>
        <dbReference type="PROSITE" id="PS50002"/>
    </source>
</evidence>
<dbReference type="PROSITE" id="PS50001">
    <property type="entry name" value="SH2"/>
    <property type="match status" value="1"/>
</dbReference>
<dbReference type="InterPro" id="IPR036860">
    <property type="entry name" value="SH2_dom_sf"/>
</dbReference>
<feature type="domain" description="SH3" evidence="17">
    <location>
        <begin position="58"/>
        <end position="119"/>
    </location>
</feature>
<keyword evidence="5 13" id="KW-0547">Nucleotide-binding</keyword>
<dbReference type="GO" id="GO:0004715">
    <property type="term" value="F:non-membrane spanning protein tyrosine kinase activity"/>
    <property type="evidence" value="ECO:0007669"/>
    <property type="project" value="UniProtKB-EC"/>
</dbReference>
<dbReference type="FunFam" id="1.10.510.10:FF:000004">
    <property type="entry name" value="Tyrosine-protein kinase"/>
    <property type="match status" value="1"/>
</dbReference>
<feature type="domain" description="SH2" evidence="16">
    <location>
        <begin position="125"/>
        <end position="222"/>
    </location>
</feature>
<dbReference type="AlphaFoldDB" id="A0A815CQG7"/>
<keyword evidence="4" id="KW-0519">Myristate</keyword>
<evidence type="ECO:0000313" key="22">
    <source>
        <dbReference type="EMBL" id="CAF4091853.1"/>
    </source>
</evidence>
<dbReference type="Proteomes" id="UP000677228">
    <property type="component" value="Unassembled WGS sequence"/>
</dbReference>
<dbReference type="InterPro" id="IPR000980">
    <property type="entry name" value="SH2"/>
</dbReference>
<dbReference type="SUPFAM" id="SSF50044">
    <property type="entry name" value="SH3-domain"/>
    <property type="match status" value="1"/>
</dbReference>
<dbReference type="Proteomes" id="UP000663829">
    <property type="component" value="Unassembled WGS sequence"/>
</dbReference>
<evidence type="ECO:0000256" key="3">
    <source>
        <dbReference type="ARBA" id="ARBA00022679"/>
    </source>
</evidence>
<dbReference type="GO" id="GO:0005524">
    <property type="term" value="F:ATP binding"/>
    <property type="evidence" value="ECO:0007669"/>
    <property type="project" value="UniProtKB-UniRule"/>
</dbReference>
<keyword evidence="8 14" id="KW-0829">Tyrosine-protein kinase</keyword>
<dbReference type="SMART" id="SM00219">
    <property type="entry name" value="TyrKc"/>
    <property type="match status" value="1"/>
</dbReference>
<dbReference type="PRINTS" id="PR00401">
    <property type="entry name" value="SH2DOMAIN"/>
</dbReference>
<dbReference type="EC" id="2.7.10.2" evidence="14"/>
<dbReference type="InterPro" id="IPR017441">
    <property type="entry name" value="Protein_kinase_ATP_BS"/>
</dbReference>
<dbReference type="InterPro" id="IPR000719">
    <property type="entry name" value="Prot_kinase_dom"/>
</dbReference>
<dbReference type="PROSITE" id="PS50011">
    <property type="entry name" value="PROTEIN_KINASE_DOM"/>
    <property type="match status" value="1"/>
</dbReference>
<accession>A0A815CQG7</accession>
<dbReference type="EMBL" id="CAJNOK010011516">
    <property type="protein sequence ID" value="CAF1142008.1"/>
    <property type="molecule type" value="Genomic_DNA"/>
</dbReference>
<keyword evidence="7 13" id="KW-0067">ATP-binding</keyword>
<feature type="domain" description="Protein kinase" evidence="18">
    <location>
        <begin position="244"/>
        <end position="496"/>
    </location>
</feature>
<gene>
    <name evidence="20" type="ORF">GPM918_LOCUS27903</name>
    <name evidence="19" type="ORF">OVA965_LOCUS21173</name>
    <name evidence="22" type="ORF">SRO942_LOCUS28318</name>
    <name evidence="21" type="ORF">TMI583_LOCUS21759</name>
</gene>
<dbReference type="FunFam" id="3.30.200.20:FF:000036">
    <property type="entry name" value="Tyrosine-protein kinase"/>
    <property type="match status" value="1"/>
</dbReference>
<dbReference type="PANTHER" id="PTHR24418">
    <property type="entry name" value="TYROSINE-PROTEIN KINASE"/>
    <property type="match status" value="1"/>
</dbReference>
<dbReference type="InterPro" id="IPR036028">
    <property type="entry name" value="SH3-like_dom_sf"/>
</dbReference>
<feature type="binding site" evidence="13">
    <location>
        <position position="272"/>
    </location>
    <ligand>
        <name>ATP</name>
        <dbReference type="ChEBI" id="CHEBI:30616"/>
    </ligand>
</feature>
<dbReference type="CDD" id="cd05034">
    <property type="entry name" value="PTKc_Src_like"/>
    <property type="match status" value="1"/>
</dbReference>
<dbReference type="InterPro" id="IPR008266">
    <property type="entry name" value="Tyr_kinase_AS"/>
</dbReference>
<dbReference type="Pfam" id="PF00018">
    <property type="entry name" value="SH3_1"/>
    <property type="match status" value="1"/>
</dbReference>
<keyword evidence="3 14" id="KW-0808">Transferase</keyword>
<dbReference type="PRINTS" id="PR00109">
    <property type="entry name" value="TYRKINASE"/>
</dbReference>
<dbReference type="SUPFAM" id="SSF55550">
    <property type="entry name" value="SH2 domain"/>
    <property type="match status" value="1"/>
</dbReference>
<organism evidence="20 23">
    <name type="scientific">Didymodactylos carnosus</name>
    <dbReference type="NCBI Taxonomy" id="1234261"/>
    <lineage>
        <taxon>Eukaryota</taxon>
        <taxon>Metazoa</taxon>
        <taxon>Spiralia</taxon>
        <taxon>Gnathifera</taxon>
        <taxon>Rotifera</taxon>
        <taxon>Eurotatoria</taxon>
        <taxon>Bdelloidea</taxon>
        <taxon>Philodinida</taxon>
        <taxon>Philodinidae</taxon>
        <taxon>Didymodactylos</taxon>
    </lineage>
</organism>
<evidence type="ECO:0000256" key="15">
    <source>
        <dbReference type="SAM" id="MobiDB-lite"/>
    </source>
</evidence>
<evidence type="ECO:0000256" key="10">
    <source>
        <dbReference type="ARBA" id="ARBA00051245"/>
    </source>
</evidence>
<evidence type="ECO:0000256" key="5">
    <source>
        <dbReference type="ARBA" id="ARBA00022741"/>
    </source>
</evidence>
<evidence type="ECO:0000256" key="1">
    <source>
        <dbReference type="ARBA" id="ARBA00022443"/>
    </source>
</evidence>
<feature type="region of interest" description="Disordered" evidence="15">
    <location>
        <begin position="26"/>
        <end position="57"/>
    </location>
</feature>
<dbReference type="PROSITE" id="PS00109">
    <property type="entry name" value="PROTEIN_KINASE_TYR"/>
    <property type="match status" value="1"/>
</dbReference>
<dbReference type="EMBL" id="CAJOBC010031362">
    <property type="protein sequence ID" value="CAF4091853.1"/>
    <property type="molecule type" value="Genomic_DNA"/>
</dbReference>
<dbReference type="SMART" id="SM00326">
    <property type="entry name" value="SH3"/>
    <property type="match status" value="1"/>
</dbReference>
<evidence type="ECO:0000256" key="14">
    <source>
        <dbReference type="RuleBase" id="RU362096"/>
    </source>
</evidence>
<dbReference type="InterPro" id="IPR050198">
    <property type="entry name" value="Non-receptor_tyrosine_kinases"/>
</dbReference>
<evidence type="ECO:0000313" key="21">
    <source>
        <dbReference type="EMBL" id="CAF3938564.1"/>
    </source>
</evidence>
<evidence type="ECO:0000256" key="7">
    <source>
        <dbReference type="ARBA" id="ARBA00022840"/>
    </source>
</evidence>
<name>A0A815CQG7_9BILA</name>
<dbReference type="Gene3D" id="1.10.510.10">
    <property type="entry name" value="Transferase(Phosphotransferase) domain 1"/>
    <property type="match status" value="1"/>
</dbReference>
<evidence type="ECO:0000259" key="18">
    <source>
        <dbReference type="PROSITE" id="PS50011"/>
    </source>
</evidence>
<dbReference type="InterPro" id="IPR001452">
    <property type="entry name" value="SH3_domain"/>
</dbReference>
<dbReference type="Proteomes" id="UP000681722">
    <property type="component" value="Unassembled WGS sequence"/>
</dbReference>
<keyword evidence="6 14" id="KW-0418">Kinase</keyword>
<comment type="catalytic activity">
    <reaction evidence="10 14">
        <text>L-tyrosyl-[protein] + ATP = O-phospho-L-tyrosyl-[protein] + ADP + H(+)</text>
        <dbReference type="Rhea" id="RHEA:10596"/>
        <dbReference type="Rhea" id="RHEA-COMP:10136"/>
        <dbReference type="Rhea" id="RHEA-COMP:20101"/>
        <dbReference type="ChEBI" id="CHEBI:15378"/>
        <dbReference type="ChEBI" id="CHEBI:30616"/>
        <dbReference type="ChEBI" id="CHEBI:46858"/>
        <dbReference type="ChEBI" id="CHEBI:61978"/>
        <dbReference type="ChEBI" id="CHEBI:456216"/>
        <dbReference type="EC" id="2.7.10.2"/>
    </reaction>
</comment>
<sequence length="511" mass="57857">MGCFFGKDSSPAVRYKINNEENGVKAGAINEKSSAKDRSGNSVSSGRNGQPSNANTKEKGKTYVAIYDYDARTDEDLTFRVGEILIVFDDSQEDWWLAKHSQTGLRGYIPAVYVAPYGGLDVNVWFHNNVLRKEAERLLLNPVNPRGCFLVRNSENAPGPYSLSVRDLDEQRGSHVKHYKIRTSDTKGYYIAARRVFKTLEELVKYYSENVDGLCCQLTIPCPRPKPTTCTISKDVWEVPRNSLQFVRKLGQGMFGEVWEGKWNRTTDVAIKTMKAGTMSTQAFVDEANIMKKLRHDKLVQLYAVCTEPEDQPIYIVTELMSHGSLLDYLRDGNGRDLKLPTLVDMAAQIAAGMAYLEHEHYIHRDLAARNVLVGDNNVCKIADFGLARIINEDIYVAKAGAKFPIKWTAPEAAIYGKFTIKSDVWSYGILLYELVTHGQVPYPGMANREVLDQIQRGYRMPRVEACPEKIYECMIRCWDSNADNRPTFEYLYAFFDDFTASSGPQYHAQN</sequence>